<dbReference type="InterPro" id="IPR001750">
    <property type="entry name" value="ND/Mrp_TM"/>
</dbReference>
<dbReference type="InterPro" id="IPR003918">
    <property type="entry name" value="NADH_UbQ_OxRdtase"/>
</dbReference>
<dbReference type="PRINTS" id="PR01437">
    <property type="entry name" value="NUOXDRDTASE4"/>
</dbReference>
<dbReference type="EMBL" id="KM035411">
    <property type="protein sequence ID" value="AIE43812.1"/>
    <property type="molecule type" value="Genomic_DNA"/>
</dbReference>
<feature type="transmembrane region" description="Helical" evidence="10">
    <location>
        <begin position="166"/>
        <end position="185"/>
    </location>
</feature>
<dbReference type="GO" id="GO:0015990">
    <property type="term" value="P:electron transport coupled proton transport"/>
    <property type="evidence" value="ECO:0007669"/>
    <property type="project" value="TreeGrafter"/>
</dbReference>
<feature type="domain" description="NADH:quinone oxidoreductase/Mrp antiporter transmembrane" evidence="11">
    <location>
        <begin position="130"/>
        <end position="411"/>
    </location>
</feature>
<evidence type="ECO:0000256" key="8">
    <source>
        <dbReference type="ARBA" id="ARBA00023136"/>
    </source>
</evidence>
<feature type="transmembrane region" description="Helical" evidence="10">
    <location>
        <begin position="405"/>
        <end position="427"/>
    </location>
</feature>
<evidence type="ECO:0000256" key="2">
    <source>
        <dbReference type="ARBA" id="ARBA00004141"/>
    </source>
</evidence>
<dbReference type="InterPro" id="IPR010227">
    <property type="entry name" value="NADH_Q_OxRdtase_chainM/4"/>
</dbReference>
<reference evidence="12" key="1">
    <citation type="journal article" date="2014" name="Mitochondrial DNA">
        <title>The mitochondrial genome of the deep-sea glass sponge Lophophysema eversa (Porifera, Hexacinellida, Hyalonematidae).</title>
        <authorList>
            <person name="Zhang Y."/>
            <person name="Sun J."/>
            <person name="Li X."/>
            <person name="Qiu J.-W."/>
        </authorList>
    </citation>
    <scope>NUCLEOTIDE SEQUENCE</scope>
</reference>
<feature type="transmembrane region" description="Helical" evidence="10">
    <location>
        <begin position="270"/>
        <end position="288"/>
    </location>
</feature>
<gene>
    <name evidence="12" type="primary">nad4</name>
</gene>
<evidence type="ECO:0000256" key="9">
    <source>
        <dbReference type="ARBA" id="ARBA00049551"/>
    </source>
</evidence>
<feature type="transmembrane region" description="Helical" evidence="10">
    <location>
        <begin position="35"/>
        <end position="53"/>
    </location>
</feature>
<dbReference type="GO" id="GO:0003954">
    <property type="term" value="F:NADH dehydrogenase activity"/>
    <property type="evidence" value="ECO:0007669"/>
    <property type="project" value="TreeGrafter"/>
</dbReference>
<evidence type="ECO:0000256" key="7">
    <source>
        <dbReference type="ARBA" id="ARBA00022989"/>
    </source>
</evidence>
<sequence length="484" mass="55864">MNTIKELLIRSVIIRIIIYLCPTYKQMQLLLIRRIGAIIILMQTTYLFSQISWEYDILFRIKHNNTFINRNLPHISIKIDKLSASLILLTRFLIPPCLLIRKNSIYRPYKNFLVYLFITELFLISAFSTSNLILFYILFESSIIPISLIIGTWGPHKEKIKAAYYFFLYTLRGSIPFLLRILYIYKNYNNFDVQSIKNSKTHQTIKIILFTGFFLAFAVKTPLIPFHSWLPLAHVEAPAVGSVILAGILLKLGSYGFLRFTLELLPSTSIFLSPRVITLSTIRIWYARLNRLRQNDLKRIIAYSSIAHMGLITIAIFRRNLTGKSGAINLMIAHGLTRSALFILVSCIYERHKTRKLVYYQGLAITSPIYSTHLLITSLAHMDIPGSLNFIGEYKCLLGSLENNIITTILIIPGIILRTCYLLLLYIRLTCRNVSSHIKINRDLNRQETLARTRIILPTLITGIFPTLLEKRHNLIKIIDCDSY</sequence>
<dbReference type="PANTHER" id="PTHR43507:SF1">
    <property type="entry name" value="NADH-UBIQUINONE OXIDOREDUCTASE CHAIN 4"/>
    <property type="match status" value="1"/>
</dbReference>
<geneLocation type="mitochondrion" evidence="12"/>
<protein>
    <recommendedName>
        <fullName evidence="5 10">NADH-ubiquinone oxidoreductase chain 4</fullName>
        <ecNumber evidence="4 10">7.1.1.2</ecNumber>
    </recommendedName>
</protein>
<dbReference type="NCBIfam" id="TIGR01972">
    <property type="entry name" value="NDH_I_M"/>
    <property type="match status" value="1"/>
</dbReference>
<dbReference type="AlphaFoldDB" id="A0A068LI61"/>
<evidence type="ECO:0000256" key="3">
    <source>
        <dbReference type="ARBA" id="ARBA00009025"/>
    </source>
</evidence>
<name>A0A068LI61_9METZ</name>
<keyword evidence="10" id="KW-0679">Respiratory chain</keyword>
<dbReference type="GO" id="GO:0048039">
    <property type="term" value="F:ubiquinone binding"/>
    <property type="evidence" value="ECO:0007669"/>
    <property type="project" value="TreeGrafter"/>
</dbReference>
<evidence type="ECO:0000256" key="1">
    <source>
        <dbReference type="ARBA" id="ARBA00003257"/>
    </source>
</evidence>
<feature type="transmembrane region" description="Helical" evidence="10">
    <location>
        <begin position="82"/>
        <end position="100"/>
    </location>
</feature>
<keyword evidence="8 10" id="KW-0472">Membrane</keyword>
<dbReference type="GO" id="GO:0031966">
    <property type="term" value="C:mitochondrial membrane"/>
    <property type="evidence" value="ECO:0007669"/>
    <property type="project" value="UniProtKB-SubCell"/>
</dbReference>
<organism evidence="12">
    <name type="scientific">Lophophysema eversa</name>
    <dbReference type="NCBI Taxonomy" id="1510205"/>
    <lineage>
        <taxon>Eukaryota</taxon>
        <taxon>Metazoa</taxon>
        <taxon>Porifera</taxon>
        <taxon>Hexactinellida</taxon>
        <taxon>Amphidiscophora</taxon>
        <taxon>Amphidiscosida</taxon>
        <taxon>Hyalonematidae</taxon>
        <taxon>Lophophysema</taxon>
    </lineage>
</organism>
<dbReference type="Pfam" id="PF00361">
    <property type="entry name" value="Proton_antipo_M"/>
    <property type="match status" value="1"/>
</dbReference>
<comment type="similarity">
    <text evidence="3 10">Belongs to the complex I subunit 4 family.</text>
</comment>
<comment type="function">
    <text evidence="1">Core subunit of the mitochondrial membrane respiratory chain NADH dehydrogenase (Complex I) that is believed to belong to the minimal assembly required for catalysis. Complex I functions in the transfer of electrons from NADH to the respiratory chain. The immediate electron acceptor for the enzyme is believed to be ubiquinone.</text>
</comment>
<keyword evidence="10" id="KW-0520">NAD</keyword>
<accession>A0A068LI61</accession>
<dbReference type="GO" id="GO:0042773">
    <property type="term" value="P:ATP synthesis coupled electron transport"/>
    <property type="evidence" value="ECO:0007669"/>
    <property type="project" value="InterPro"/>
</dbReference>
<evidence type="ECO:0000256" key="6">
    <source>
        <dbReference type="ARBA" id="ARBA00022692"/>
    </source>
</evidence>
<feature type="transmembrane region" description="Helical" evidence="10">
    <location>
        <begin position="112"/>
        <end position="128"/>
    </location>
</feature>
<evidence type="ECO:0000259" key="11">
    <source>
        <dbReference type="Pfam" id="PF00361"/>
    </source>
</evidence>
<proteinExistence type="inferred from homology"/>
<feature type="transmembrane region" description="Helical" evidence="10">
    <location>
        <begin position="300"/>
        <end position="321"/>
    </location>
</feature>
<comment type="subcellular location">
    <subcellularLocation>
        <location evidence="2">Membrane</location>
        <topology evidence="2">Multi-pass membrane protein</topology>
    </subcellularLocation>
    <subcellularLocation>
        <location evidence="10">Mitochondrion membrane</location>
        <topology evidence="10">Multi-pass membrane protein</topology>
    </subcellularLocation>
</comment>
<keyword evidence="10 12" id="KW-0496">Mitochondrion</keyword>
<dbReference type="GO" id="GO:0008137">
    <property type="term" value="F:NADH dehydrogenase (ubiquinone) activity"/>
    <property type="evidence" value="ECO:0007669"/>
    <property type="project" value="UniProtKB-UniRule"/>
</dbReference>
<feature type="transmembrane region" description="Helical" evidence="10">
    <location>
        <begin position="238"/>
        <end position="258"/>
    </location>
</feature>
<keyword evidence="10" id="KW-0830">Ubiquinone</keyword>
<keyword evidence="6 10" id="KW-0812">Transmembrane</keyword>
<keyword evidence="10" id="KW-0813">Transport</keyword>
<evidence type="ECO:0000256" key="4">
    <source>
        <dbReference type="ARBA" id="ARBA00012944"/>
    </source>
</evidence>
<feature type="transmembrane region" description="Helical" evidence="10">
    <location>
        <begin position="134"/>
        <end position="154"/>
    </location>
</feature>
<dbReference type="EC" id="7.1.1.2" evidence="4 10"/>
<feature type="transmembrane region" description="Helical" evidence="10">
    <location>
        <begin position="205"/>
        <end position="226"/>
    </location>
</feature>
<feature type="transmembrane region" description="Helical" evidence="10">
    <location>
        <begin position="327"/>
        <end position="345"/>
    </location>
</feature>
<evidence type="ECO:0000313" key="12">
    <source>
        <dbReference type="EMBL" id="AIE43812.1"/>
    </source>
</evidence>
<keyword evidence="10" id="KW-0249">Electron transport</keyword>
<evidence type="ECO:0000256" key="10">
    <source>
        <dbReference type="RuleBase" id="RU003297"/>
    </source>
</evidence>
<comment type="catalytic activity">
    <reaction evidence="9 10">
        <text>a ubiquinone + NADH + 5 H(+)(in) = a ubiquinol + NAD(+) + 4 H(+)(out)</text>
        <dbReference type="Rhea" id="RHEA:29091"/>
        <dbReference type="Rhea" id="RHEA-COMP:9565"/>
        <dbReference type="Rhea" id="RHEA-COMP:9566"/>
        <dbReference type="ChEBI" id="CHEBI:15378"/>
        <dbReference type="ChEBI" id="CHEBI:16389"/>
        <dbReference type="ChEBI" id="CHEBI:17976"/>
        <dbReference type="ChEBI" id="CHEBI:57540"/>
        <dbReference type="ChEBI" id="CHEBI:57945"/>
        <dbReference type="EC" id="7.1.1.2"/>
    </reaction>
</comment>
<feature type="transmembrane region" description="Helical" evidence="10">
    <location>
        <begin position="357"/>
        <end position="380"/>
    </location>
</feature>
<keyword evidence="7 10" id="KW-1133">Transmembrane helix</keyword>
<dbReference type="PANTHER" id="PTHR43507">
    <property type="entry name" value="NADH-UBIQUINONE OXIDOREDUCTASE CHAIN 4"/>
    <property type="match status" value="1"/>
</dbReference>
<comment type="function">
    <text evidence="10">Core subunit of the mitochondrial membrane respiratory chain NADH dehydrogenase (Complex I) which catalyzes electron transfer from NADH through the respiratory chain, using ubiquinone as an electron acceptor. Essential for the catalytic activity and assembly of complex I.</text>
</comment>
<evidence type="ECO:0000256" key="5">
    <source>
        <dbReference type="ARBA" id="ARBA00021006"/>
    </source>
</evidence>